<protein>
    <submittedName>
        <fullName evidence="6">FAD-dependent oxidoreductase</fullName>
    </submittedName>
</protein>
<keyword evidence="7" id="KW-1185">Reference proteome</keyword>
<dbReference type="Gene3D" id="3.50.50.60">
    <property type="entry name" value="FAD/NAD(P)-binding domain"/>
    <property type="match status" value="1"/>
</dbReference>
<comment type="caution">
    <text evidence="6">The sequence shown here is derived from an EMBL/GenBank/DDBJ whole genome shotgun (WGS) entry which is preliminary data.</text>
</comment>
<evidence type="ECO:0000313" key="6">
    <source>
        <dbReference type="EMBL" id="TZG26008.1"/>
    </source>
</evidence>
<evidence type="ECO:0000256" key="1">
    <source>
        <dbReference type="ARBA" id="ARBA00001974"/>
    </source>
</evidence>
<dbReference type="AlphaFoldDB" id="A0A5D9C2D1"/>
<dbReference type="GO" id="GO:0050660">
    <property type="term" value="F:flavin adenine dinucleotide binding"/>
    <property type="evidence" value="ECO:0007669"/>
    <property type="project" value="InterPro"/>
</dbReference>
<keyword evidence="4" id="KW-0560">Oxidoreductase</keyword>
<dbReference type="Pfam" id="PF01266">
    <property type="entry name" value="DAO"/>
    <property type="match status" value="1"/>
</dbReference>
<sequence>MTDIGRRGLLAAGIGGAVAAGLSGGRAEAESKPRAPAINRKLPDIVVVGAGAFGAWTALELRERGARVTLLDSYGAGNARATSGDETRQIRSAYADREIYSRWADRAFTLWHERQAEFGRRLIFANGVLSPNEPINQFEAERRIFAKLGIPFEVLDADECRKRWPQGGFDGDERALYEPRAGTVKARESLIAVTETFVAKGGEARIAMAKPGANAGGRISDLALSDGSRLSCGVALFACGPWLPTVLPDILTGFVRRTRSEVFYVGSPPGDLSYHWERFPNIWHGGGGYSLSDVDYGYKIAPGMGVNLPMDPDRDERIVSPIMWDIARRFVARRTPGLVGQPMVASRVCSLENSDNSHFIIDRHPGLANLWVAGGGSGHAFKMGPMTGRYIAERILGIADPAEERALFALSAHKPWPAPTTPA</sequence>
<name>A0A5D9C2D1_9SPHN</name>
<dbReference type="InterPro" id="IPR006311">
    <property type="entry name" value="TAT_signal"/>
</dbReference>
<dbReference type="Proteomes" id="UP000322077">
    <property type="component" value="Unassembled WGS sequence"/>
</dbReference>
<evidence type="ECO:0000256" key="2">
    <source>
        <dbReference type="ARBA" id="ARBA00022630"/>
    </source>
</evidence>
<reference evidence="6 7" key="1">
    <citation type="submission" date="2019-08" db="EMBL/GenBank/DDBJ databases">
        <authorList>
            <person name="Wang G."/>
            <person name="Xu Z."/>
        </authorList>
    </citation>
    <scope>NUCLEOTIDE SEQUENCE [LARGE SCALE GENOMIC DNA]</scope>
    <source>
        <strain evidence="6 7">ZX</strain>
    </source>
</reference>
<dbReference type="Gene3D" id="3.30.9.10">
    <property type="entry name" value="D-Amino Acid Oxidase, subunit A, domain 2"/>
    <property type="match status" value="1"/>
</dbReference>
<evidence type="ECO:0000256" key="3">
    <source>
        <dbReference type="ARBA" id="ARBA00022827"/>
    </source>
</evidence>
<dbReference type="PANTHER" id="PTHR10961">
    <property type="entry name" value="PEROXISOMAL SARCOSINE OXIDASE"/>
    <property type="match status" value="1"/>
</dbReference>
<dbReference type="SUPFAM" id="SSF51905">
    <property type="entry name" value="FAD/NAD(P)-binding domain"/>
    <property type="match status" value="1"/>
</dbReference>
<dbReference type="InterPro" id="IPR036188">
    <property type="entry name" value="FAD/NAD-bd_sf"/>
</dbReference>
<keyword evidence="3" id="KW-0274">FAD</keyword>
<gene>
    <name evidence="6" type="ORF">FYJ91_13650</name>
</gene>
<dbReference type="RefSeq" id="WP_149522815.1">
    <property type="nucleotide sequence ID" value="NZ_VTOU01000003.1"/>
</dbReference>
<accession>A0A5D9C2D1</accession>
<comment type="cofactor">
    <cofactor evidence="1">
        <name>FAD</name>
        <dbReference type="ChEBI" id="CHEBI:57692"/>
    </cofactor>
</comment>
<organism evidence="6 7">
    <name type="scientific">Sphingomonas montanisoli</name>
    <dbReference type="NCBI Taxonomy" id="2606412"/>
    <lineage>
        <taxon>Bacteria</taxon>
        <taxon>Pseudomonadati</taxon>
        <taxon>Pseudomonadota</taxon>
        <taxon>Alphaproteobacteria</taxon>
        <taxon>Sphingomonadales</taxon>
        <taxon>Sphingomonadaceae</taxon>
        <taxon>Sphingomonas</taxon>
    </lineage>
</organism>
<evidence type="ECO:0000313" key="7">
    <source>
        <dbReference type="Proteomes" id="UP000322077"/>
    </source>
</evidence>
<dbReference type="GO" id="GO:0008115">
    <property type="term" value="F:sarcosine oxidase activity"/>
    <property type="evidence" value="ECO:0007669"/>
    <property type="project" value="TreeGrafter"/>
</dbReference>
<dbReference type="PROSITE" id="PS51318">
    <property type="entry name" value="TAT"/>
    <property type="match status" value="1"/>
</dbReference>
<dbReference type="InterPro" id="IPR006076">
    <property type="entry name" value="FAD-dep_OxRdtase"/>
</dbReference>
<dbReference type="PANTHER" id="PTHR10961:SF46">
    <property type="entry name" value="PEROXISOMAL SARCOSINE OXIDASE"/>
    <property type="match status" value="1"/>
</dbReference>
<evidence type="ECO:0000256" key="4">
    <source>
        <dbReference type="ARBA" id="ARBA00023002"/>
    </source>
</evidence>
<proteinExistence type="predicted"/>
<dbReference type="InterPro" id="IPR045170">
    <property type="entry name" value="MTOX"/>
</dbReference>
<keyword evidence="2" id="KW-0285">Flavoprotein</keyword>
<feature type="domain" description="FAD dependent oxidoreductase" evidence="5">
    <location>
        <begin position="44"/>
        <end position="394"/>
    </location>
</feature>
<evidence type="ECO:0000259" key="5">
    <source>
        <dbReference type="Pfam" id="PF01266"/>
    </source>
</evidence>
<dbReference type="EMBL" id="VTOU01000003">
    <property type="protein sequence ID" value="TZG26008.1"/>
    <property type="molecule type" value="Genomic_DNA"/>
</dbReference>